<evidence type="ECO:0000256" key="1">
    <source>
        <dbReference type="SAM" id="MobiDB-lite"/>
    </source>
</evidence>
<accession>A0A2P5BZL8</accession>
<dbReference type="EMBL" id="JXTB01000197">
    <property type="protein sequence ID" value="PON54247.1"/>
    <property type="molecule type" value="Genomic_DNA"/>
</dbReference>
<keyword evidence="3" id="KW-1185">Reference proteome</keyword>
<comment type="caution">
    <text evidence="2">The sequence shown here is derived from an EMBL/GenBank/DDBJ whole genome shotgun (WGS) entry which is preliminary data.</text>
</comment>
<dbReference type="AlphaFoldDB" id="A0A2P5BZL8"/>
<organism evidence="2 3">
    <name type="scientific">Parasponia andersonii</name>
    <name type="common">Sponia andersonii</name>
    <dbReference type="NCBI Taxonomy" id="3476"/>
    <lineage>
        <taxon>Eukaryota</taxon>
        <taxon>Viridiplantae</taxon>
        <taxon>Streptophyta</taxon>
        <taxon>Embryophyta</taxon>
        <taxon>Tracheophyta</taxon>
        <taxon>Spermatophyta</taxon>
        <taxon>Magnoliopsida</taxon>
        <taxon>eudicotyledons</taxon>
        <taxon>Gunneridae</taxon>
        <taxon>Pentapetalae</taxon>
        <taxon>rosids</taxon>
        <taxon>fabids</taxon>
        <taxon>Rosales</taxon>
        <taxon>Cannabaceae</taxon>
        <taxon>Parasponia</taxon>
    </lineage>
</organism>
<proteinExistence type="predicted"/>
<feature type="region of interest" description="Disordered" evidence="1">
    <location>
        <begin position="1"/>
        <end position="21"/>
    </location>
</feature>
<dbReference type="Proteomes" id="UP000237105">
    <property type="component" value="Unassembled WGS sequence"/>
</dbReference>
<evidence type="ECO:0000313" key="3">
    <source>
        <dbReference type="Proteomes" id="UP000237105"/>
    </source>
</evidence>
<feature type="compositionally biased region" description="Acidic residues" evidence="1">
    <location>
        <begin position="1"/>
        <end position="10"/>
    </location>
</feature>
<sequence length="71" mass="7801">MGTIEEDDEVGEKLGQEASAPPEAIGLGPVLLMDVGAIWLVPHDPSLLGHVEFQMRHYFFPVPFKDNAEVL</sequence>
<protein>
    <submittedName>
        <fullName evidence="2">Uncharacterized protein</fullName>
    </submittedName>
</protein>
<name>A0A2P5BZL8_PARAD</name>
<evidence type="ECO:0000313" key="2">
    <source>
        <dbReference type="EMBL" id="PON54247.1"/>
    </source>
</evidence>
<reference evidence="3" key="1">
    <citation type="submission" date="2016-06" db="EMBL/GenBank/DDBJ databases">
        <title>Parallel loss of symbiosis genes in relatives of nitrogen-fixing non-legume Parasponia.</title>
        <authorList>
            <person name="Van Velzen R."/>
            <person name="Holmer R."/>
            <person name="Bu F."/>
            <person name="Rutten L."/>
            <person name="Van Zeijl A."/>
            <person name="Liu W."/>
            <person name="Santuari L."/>
            <person name="Cao Q."/>
            <person name="Sharma T."/>
            <person name="Shen D."/>
            <person name="Roswanjaya Y."/>
            <person name="Wardhani T."/>
            <person name="Kalhor M.S."/>
            <person name="Jansen J."/>
            <person name="Van den Hoogen J."/>
            <person name="Gungor B."/>
            <person name="Hartog M."/>
            <person name="Hontelez J."/>
            <person name="Verver J."/>
            <person name="Yang W.-C."/>
            <person name="Schijlen E."/>
            <person name="Repin R."/>
            <person name="Schilthuizen M."/>
            <person name="Schranz E."/>
            <person name="Heidstra R."/>
            <person name="Miyata K."/>
            <person name="Fedorova E."/>
            <person name="Kohlen W."/>
            <person name="Bisseling T."/>
            <person name="Smit S."/>
            <person name="Geurts R."/>
        </authorList>
    </citation>
    <scope>NUCLEOTIDE SEQUENCE [LARGE SCALE GENOMIC DNA]</scope>
    <source>
        <strain evidence="3">cv. WU1-14</strain>
    </source>
</reference>
<gene>
    <name evidence="2" type="ORF">PanWU01x14_196370</name>
</gene>